<sequence length="735" mass="80591">MRTIRDIQRQYWLARRRPMCGRLLVRSRPRPLWIRLVMLVLIGGTTTLAGMLIWSGVSWIVDPYRPNWLVQTFPSWFTSDYRPIQTLAEMAAELSQSGLMLGEPVVWQSQSDAVESTADLIFPVLQASSDSGGDPTLVELRIYRPQGRTSADQVRQFQLTIDPVPVQPPQLSVVAAPLANTALSVAASNQKAPFSRLSLFPNPLGDADWILLSGSQTRGKLEIAYGQLLHYSPRSAQFNQLLTWTSPAGKVPIYQALDGNGPPELLVEQTVGLEPQLQAYRLNPGQPPIIERVSLSERVIDQPPGSLYDKGLLLARSGLWSPALQIMRTAKERLGSDWKPAAEAQIGLIAAHAEVARDQSQRTWSRLDQQVLANLLDGRWTEALNLLEANPGTYDSLRDLLKADANRLQPRFRAFDQAYPNVAEAQIWAALMIVAQADDDQGKAWLAQRTADPAIRDRFQKILTRAAGLPILSAAPRFSHLMGSARPAQATDTWLTPAGQPAVLKAGQTWYDVAVTGLYASQWQSPATAALPTEAKSLWATLGLADQPQLWLITPDHPTQPLNLTVSGYRRLVGELRLLATGPALAETANSAQPPIAITPGSLQRIETLPGAPLSQLLAANEPWRTVLYGRLVELLGESAIAPAAQIQTYPLDMTGDGQPEMLLSLDSRDFPEAFPTPTSQPRTLIFTLSGNLLYDDLTQPQTVIGFSQPLPTSPAALLLQQEAGYSLYPLPSEH</sequence>
<gene>
    <name evidence="2" type="ORF">IQ241_23315</name>
</gene>
<feature type="transmembrane region" description="Helical" evidence="1">
    <location>
        <begin position="32"/>
        <end position="57"/>
    </location>
</feature>
<dbReference type="AlphaFoldDB" id="A0A8J7DNR1"/>
<dbReference type="Proteomes" id="UP000636505">
    <property type="component" value="Unassembled WGS sequence"/>
</dbReference>
<protein>
    <submittedName>
        <fullName evidence="2">Uncharacterized protein</fullName>
    </submittedName>
</protein>
<dbReference type="RefSeq" id="WP_193911875.1">
    <property type="nucleotide sequence ID" value="NZ_JADEXG010000089.1"/>
</dbReference>
<keyword evidence="1" id="KW-0812">Transmembrane</keyword>
<evidence type="ECO:0000256" key="1">
    <source>
        <dbReference type="SAM" id="Phobius"/>
    </source>
</evidence>
<reference evidence="2" key="1">
    <citation type="submission" date="2020-10" db="EMBL/GenBank/DDBJ databases">
        <authorList>
            <person name="Castelo-Branco R."/>
            <person name="Eusebio N."/>
            <person name="Adriana R."/>
            <person name="Vieira A."/>
            <person name="Brugerolle De Fraissinette N."/>
            <person name="Rezende De Castro R."/>
            <person name="Schneider M.P."/>
            <person name="Vasconcelos V."/>
            <person name="Leao P.N."/>
        </authorList>
    </citation>
    <scope>NUCLEOTIDE SEQUENCE</scope>
    <source>
        <strain evidence="2">LEGE 07310</strain>
    </source>
</reference>
<keyword evidence="1" id="KW-1133">Transmembrane helix</keyword>
<dbReference type="EMBL" id="JADEXG010000089">
    <property type="protein sequence ID" value="MBE9080181.1"/>
    <property type="molecule type" value="Genomic_DNA"/>
</dbReference>
<evidence type="ECO:0000313" key="3">
    <source>
        <dbReference type="Proteomes" id="UP000636505"/>
    </source>
</evidence>
<proteinExistence type="predicted"/>
<name>A0A8J7DNR1_9CYAN</name>
<organism evidence="2 3">
    <name type="scientific">Vasconcelosia minhoensis LEGE 07310</name>
    <dbReference type="NCBI Taxonomy" id="915328"/>
    <lineage>
        <taxon>Bacteria</taxon>
        <taxon>Bacillati</taxon>
        <taxon>Cyanobacteriota</taxon>
        <taxon>Cyanophyceae</taxon>
        <taxon>Nodosilineales</taxon>
        <taxon>Cymatolegaceae</taxon>
        <taxon>Vasconcelosia</taxon>
        <taxon>Vasconcelosia minhoensis</taxon>
    </lineage>
</organism>
<comment type="caution">
    <text evidence="2">The sequence shown here is derived from an EMBL/GenBank/DDBJ whole genome shotgun (WGS) entry which is preliminary data.</text>
</comment>
<accession>A0A8J7DNR1</accession>
<keyword evidence="1" id="KW-0472">Membrane</keyword>
<evidence type="ECO:0000313" key="2">
    <source>
        <dbReference type="EMBL" id="MBE9080181.1"/>
    </source>
</evidence>
<keyword evidence="3" id="KW-1185">Reference proteome</keyword>